<feature type="compositionally biased region" description="Basic and acidic residues" evidence="1">
    <location>
        <begin position="271"/>
        <end position="288"/>
    </location>
</feature>
<accession>A0AAW2LMD2</accession>
<feature type="region of interest" description="Disordered" evidence="1">
    <location>
        <begin position="271"/>
        <end position="315"/>
    </location>
</feature>
<evidence type="ECO:0000256" key="1">
    <source>
        <dbReference type="SAM" id="MobiDB-lite"/>
    </source>
</evidence>
<dbReference type="PANTHER" id="PTHR15503">
    <property type="entry name" value="LDOC1 RELATED"/>
    <property type="match status" value="1"/>
</dbReference>
<dbReference type="Pfam" id="PF03732">
    <property type="entry name" value="Retrotrans_gag"/>
    <property type="match status" value="1"/>
</dbReference>
<dbReference type="InterPro" id="IPR032567">
    <property type="entry name" value="RTL1-rel"/>
</dbReference>
<name>A0AAW2LMD2_SESRA</name>
<organism evidence="3">
    <name type="scientific">Sesamum radiatum</name>
    <name type="common">Black benniseed</name>
    <dbReference type="NCBI Taxonomy" id="300843"/>
    <lineage>
        <taxon>Eukaryota</taxon>
        <taxon>Viridiplantae</taxon>
        <taxon>Streptophyta</taxon>
        <taxon>Embryophyta</taxon>
        <taxon>Tracheophyta</taxon>
        <taxon>Spermatophyta</taxon>
        <taxon>Magnoliopsida</taxon>
        <taxon>eudicotyledons</taxon>
        <taxon>Gunneridae</taxon>
        <taxon>Pentapetalae</taxon>
        <taxon>asterids</taxon>
        <taxon>lamiids</taxon>
        <taxon>Lamiales</taxon>
        <taxon>Pedaliaceae</taxon>
        <taxon>Sesamum</taxon>
    </lineage>
</organism>
<dbReference type="InterPro" id="IPR005162">
    <property type="entry name" value="Retrotrans_gag_dom"/>
</dbReference>
<gene>
    <name evidence="3" type="ORF">Sradi_5279300</name>
</gene>
<reference evidence="3" key="2">
    <citation type="journal article" date="2024" name="Plant">
        <title>Genomic evolution and insights into agronomic trait innovations of Sesamum species.</title>
        <authorList>
            <person name="Miao H."/>
            <person name="Wang L."/>
            <person name="Qu L."/>
            <person name="Liu H."/>
            <person name="Sun Y."/>
            <person name="Le M."/>
            <person name="Wang Q."/>
            <person name="Wei S."/>
            <person name="Zheng Y."/>
            <person name="Lin W."/>
            <person name="Duan Y."/>
            <person name="Cao H."/>
            <person name="Xiong S."/>
            <person name="Wang X."/>
            <person name="Wei L."/>
            <person name="Li C."/>
            <person name="Ma Q."/>
            <person name="Ju M."/>
            <person name="Zhao R."/>
            <person name="Li G."/>
            <person name="Mu C."/>
            <person name="Tian Q."/>
            <person name="Mei H."/>
            <person name="Zhang T."/>
            <person name="Gao T."/>
            <person name="Zhang H."/>
        </authorList>
    </citation>
    <scope>NUCLEOTIDE SEQUENCE</scope>
    <source>
        <strain evidence="3">G02</strain>
    </source>
</reference>
<comment type="caution">
    <text evidence="3">The sequence shown here is derived from an EMBL/GenBank/DDBJ whole genome shotgun (WGS) entry which is preliminary data.</text>
</comment>
<feature type="domain" description="Retrotransposon gag" evidence="2">
    <location>
        <begin position="151"/>
        <end position="246"/>
    </location>
</feature>
<proteinExistence type="predicted"/>
<feature type="compositionally biased region" description="Basic residues" evidence="1">
    <location>
        <begin position="289"/>
        <end position="301"/>
    </location>
</feature>
<evidence type="ECO:0000313" key="3">
    <source>
        <dbReference type="EMBL" id="KAL0320178.1"/>
    </source>
</evidence>
<dbReference type="AlphaFoldDB" id="A0AAW2LMD2"/>
<sequence length="339" mass="38663">MADQTSLANRVAELESQVQRLLGLLGQASASSPEALFLQVDTLHSRVETSQKSVGEWPDIMGQRARAVVEEMSVLTDIIDLRIDGMQADLNVLKRAVGREEDRAHVSKFKVLDPKPFARARSAKELENFLWDMKTYFQATRVPEAEKVSIKSMYLTGDAKLWWRSRLPDDASANREKVETWEVLKKELKEQFLPCNTSWVARESLRNLRHTGTVREFVKEFSSLLLDVRDMSEEGKLFNFMVGLQPWVKIELRRQGVKDLPSAITAADRLADFKDANNPEQRQEDPGKGKAKFGKKFKRKEKAKEVVTGTSEPRAVEKSRGDCFICGNLEHRAMPPKMW</sequence>
<reference evidence="3" key="1">
    <citation type="submission" date="2020-06" db="EMBL/GenBank/DDBJ databases">
        <authorList>
            <person name="Li T."/>
            <person name="Hu X."/>
            <person name="Zhang T."/>
            <person name="Song X."/>
            <person name="Zhang H."/>
            <person name="Dai N."/>
            <person name="Sheng W."/>
            <person name="Hou X."/>
            <person name="Wei L."/>
        </authorList>
    </citation>
    <scope>NUCLEOTIDE SEQUENCE</scope>
    <source>
        <strain evidence="3">G02</strain>
        <tissue evidence="3">Leaf</tissue>
    </source>
</reference>
<dbReference type="PANTHER" id="PTHR15503:SF45">
    <property type="entry name" value="RNA-DIRECTED DNA POLYMERASE HOMOLOG"/>
    <property type="match status" value="1"/>
</dbReference>
<evidence type="ECO:0000259" key="2">
    <source>
        <dbReference type="Pfam" id="PF03732"/>
    </source>
</evidence>
<dbReference type="EMBL" id="JACGWJ010000024">
    <property type="protein sequence ID" value="KAL0320178.1"/>
    <property type="molecule type" value="Genomic_DNA"/>
</dbReference>
<protein>
    <recommendedName>
        <fullName evidence="2">Retrotransposon gag domain-containing protein</fullName>
    </recommendedName>
</protein>